<dbReference type="InterPro" id="IPR036873">
    <property type="entry name" value="Rhodanese-like_dom_sf"/>
</dbReference>
<feature type="domain" description="Rhodanese" evidence="2">
    <location>
        <begin position="62"/>
        <end position="166"/>
    </location>
</feature>
<dbReference type="SUPFAM" id="SSF52821">
    <property type="entry name" value="Rhodanese/Cell cycle control phosphatase"/>
    <property type="match status" value="1"/>
</dbReference>
<keyword evidence="1" id="KW-0732">Signal</keyword>
<dbReference type="Gene3D" id="3.40.250.10">
    <property type="entry name" value="Rhodanese-like domain"/>
    <property type="match status" value="1"/>
</dbReference>
<proteinExistence type="predicted"/>
<gene>
    <name evidence="3" type="ORF">KJB30_15150</name>
</gene>
<organism evidence="3 4">
    <name type="scientific">Pelotalea chapellei</name>
    <dbReference type="NCBI Taxonomy" id="44671"/>
    <lineage>
        <taxon>Bacteria</taxon>
        <taxon>Pseudomonadati</taxon>
        <taxon>Thermodesulfobacteriota</taxon>
        <taxon>Desulfuromonadia</taxon>
        <taxon>Geobacterales</taxon>
        <taxon>Geobacteraceae</taxon>
        <taxon>Pelotalea</taxon>
    </lineage>
</organism>
<name>A0ABS5UBQ8_9BACT</name>
<comment type="caution">
    <text evidence="3">The sequence shown here is derived from an EMBL/GenBank/DDBJ whole genome shotgun (WGS) entry which is preliminary data.</text>
</comment>
<evidence type="ECO:0000256" key="1">
    <source>
        <dbReference type="SAM" id="SignalP"/>
    </source>
</evidence>
<protein>
    <submittedName>
        <fullName evidence="3">Rhodanese-like domain-containing protein</fullName>
    </submittedName>
</protein>
<feature type="chain" id="PRO_5047135513" evidence="1">
    <location>
        <begin position="28"/>
        <end position="171"/>
    </location>
</feature>
<dbReference type="EMBL" id="JAHDYS010000017">
    <property type="protein sequence ID" value="MBT1073129.1"/>
    <property type="molecule type" value="Genomic_DNA"/>
</dbReference>
<dbReference type="PANTHER" id="PTHR44086:SF10">
    <property type="entry name" value="THIOSULFATE SULFURTRANSFERASE_RHODANESE-LIKE DOMAIN-CONTAINING PROTEIN 3"/>
    <property type="match status" value="1"/>
</dbReference>
<accession>A0ABS5UBQ8</accession>
<evidence type="ECO:0000313" key="4">
    <source>
        <dbReference type="Proteomes" id="UP000784128"/>
    </source>
</evidence>
<dbReference type="PANTHER" id="PTHR44086">
    <property type="entry name" value="THIOSULFATE SULFURTRANSFERASE RDL2, MITOCHONDRIAL-RELATED"/>
    <property type="match status" value="1"/>
</dbReference>
<dbReference type="SMART" id="SM00450">
    <property type="entry name" value="RHOD"/>
    <property type="match status" value="1"/>
</dbReference>
<feature type="signal peptide" evidence="1">
    <location>
        <begin position="1"/>
        <end position="27"/>
    </location>
</feature>
<sequence>MIWTRLSLVLFLALSVFCMTWSGPASAATTTTTTTTTTVIPTPTTLPGGTVITASAAKTLLDAKTAVFFDVRSSSAYSAGHIPGTANVHYTQRSLKTTTFDATLDQFDLTALPATKSATIVFYSNGINGWRSYKAAILAIRQGYTNVRWLRGGMVDWVAAKYSVESAPAGI</sequence>
<keyword evidence="4" id="KW-1185">Reference proteome</keyword>
<reference evidence="3 4" key="1">
    <citation type="submission" date="2021-05" db="EMBL/GenBank/DDBJ databases">
        <title>The draft genome of Geobacter chapellei DSM 13688.</title>
        <authorList>
            <person name="Xu Z."/>
            <person name="Masuda Y."/>
            <person name="Itoh H."/>
            <person name="Senoo K."/>
        </authorList>
    </citation>
    <scope>NUCLEOTIDE SEQUENCE [LARGE SCALE GENOMIC DNA]</scope>
    <source>
        <strain evidence="3 4">DSM 13688</strain>
    </source>
</reference>
<dbReference type="RefSeq" id="WP_214300855.1">
    <property type="nucleotide sequence ID" value="NZ_JAHDYS010000017.1"/>
</dbReference>
<dbReference type="InterPro" id="IPR001763">
    <property type="entry name" value="Rhodanese-like_dom"/>
</dbReference>
<dbReference type="Pfam" id="PF00581">
    <property type="entry name" value="Rhodanese"/>
    <property type="match status" value="1"/>
</dbReference>
<dbReference type="PROSITE" id="PS50206">
    <property type="entry name" value="RHODANESE_3"/>
    <property type="match status" value="1"/>
</dbReference>
<evidence type="ECO:0000313" key="3">
    <source>
        <dbReference type="EMBL" id="MBT1073129.1"/>
    </source>
</evidence>
<dbReference type="CDD" id="cd00158">
    <property type="entry name" value="RHOD"/>
    <property type="match status" value="1"/>
</dbReference>
<evidence type="ECO:0000259" key="2">
    <source>
        <dbReference type="PROSITE" id="PS50206"/>
    </source>
</evidence>
<dbReference type="Proteomes" id="UP000784128">
    <property type="component" value="Unassembled WGS sequence"/>
</dbReference>